<dbReference type="Pfam" id="PF26113">
    <property type="entry name" value="GH16_XgeA"/>
    <property type="match status" value="1"/>
</dbReference>
<keyword evidence="1" id="KW-0732">Signal</keyword>
<feature type="signal peptide" evidence="1">
    <location>
        <begin position="1"/>
        <end position="19"/>
    </location>
</feature>
<feature type="chain" id="PRO_5002203977" evidence="1">
    <location>
        <begin position="20"/>
        <end position="395"/>
    </location>
</feature>
<evidence type="ECO:0000256" key="1">
    <source>
        <dbReference type="SAM" id="SignalP"/>
    </source>
</evidence>
<gene>
    <name evidence="3" type="ORF">PAXINDRAFT_163081</name>
</gene>
<dbReference type="Proteomes" id="UP000053647">
    <property type="component" value="Unassembled WGS sequence"/>
</dbReference>
<dbReference type="Gene3D" id="2.60.120.200">
    <property type="match status" value="1"/>
</dbReference>
<dbReference type="EMBL" id="KN819337">
    <property type="protein sequence ID" value="KIJ15437.1"/>
    <property type="molecule type" value="Genomic_DNA"/>
</dbReference>
<dbReference type="SUPFAM" id="SSF49899">
    <property type="entry name" value="Concanavalin A-like lectins/glucanases"/>
    <property type="match status" value="1"/>
</dbReference>
<dbReference type="HOGENOM" id="CLU_016972_2_1_1"/>
<keyword evidence="3" id="KW-0378">Hydrolase</keyword>
<dbReference type="InterPro" id="IPR050546">
    <property type="entry name" value="Glycosyl_Hydrlase_16"/>
</dbReference>
<reference evidence="4" key="2">
    <citation type="submission" date="2015-01" db="EMBL/GenBank/DDBJ databases">
        <title>Evolutionary Origins and Diversification of the Mycorrhizal Mutualists.</title>
        <authorList>
            <consortium name="DOE Joint Genome Institute"/>
            <consortium name="Mycorrhizal Genomics Consortium"/>
            <person name="Kohler A."/>
            <person name="Kuo A."/>
            <person name="Nagy L.G."/>
            <person name="Floudas D."/>
            <person name="Copeland A."/>
            <person name="Barry K.W."/>
            <person name="Cichocki N."/>
            <person name="Veneault-Fourrey C."/>
            <person name="LaButti K."/>
            <person name="Lindquist E.A."/>
            <person name="Lipzen A."/>
            <person name="Lundell T."/>
            <person name="Morin E."/>
            <person name="Murat C."/>
            <person name="Riley R."/>
            <person name="Ohm R."/>
            <person name="Sun H."/>
            <person name="Tunlid A."/>
            <person name="Henrissat B."/>
            <person name="Grigoriev I.V."/>
            <person name="Hibbett D.S."/>
            <person name="Martin F."/>
        </authorList>
    </citation>
    <scope>NUCLEOTIDE SEQUENCE [LARGE SCALE GENOMIC DNA]</scope>
    <source>
        <strain evidence="4">ATCC 200175</strain>
    </source>
</reference>
<evidence type="ECO:0000313" key="4">
    <source>
        <dbReference type="Proteomes" id="UP000053647"/>
    </source>
</evidence>
<dbReference type="PANTHER" id="PTHR10963">
    <property type="entry name" value="GLYCOSYL HYDROLASE-RELATED"/>
    <property type="match status" value="1"/>
</dbReference>
<accession>A0A0C9U7N5</accession>
<dbReference type="GO" id="GO:0009251">
    <property type="term" value="P:glucan catabolic process"/>
    <property type="evidence" value="ECO:0007669"/>
    <property type="project" value="TreeGrafter"/>
</dbReference>
<evidence type="ECO:0000259" key="2">
    <source>
        <dbReference type="PROSITE" id="PS51762"/>
    </source>
</evidence>
<dbReference type="PROSITE" id="PS51762">
    <property type="entry name" value="GH16_2"/>
    <property type="match status" value="1"/>
</dbReference>
<dbReference type="InterPro" id="IPR013320">
    <property type="entry name" value="ConA-like_dom_sf"/>
</dbReference>
<dbReference type="GO" id="GO:0004553">
    <property type="term" value="F:hydrolase activity, hydrolyzing O-glycosyl compounds"/>
    <property type="evidence" value="ECO:0007669"/>
    <property type="project" value="InterPro"/>
</dbReference>
<proteinExistence type="predicted"/>
<sequence length="395" mass="42370">MSALLFSGILFILLSRAVAYNIIREYAGSTFFDRWDFYGGLDNLTLGKSLVSGHLVPYTHTVAKGNATWVSKSEAMNQSLAYVNSEGHVIIKVDNTTNVPSGQNRNSVRITTQDVYDLGSLWIIDLNHIPFGCSVWPAFWSYGPNWPQDGEIDIIEAINMMTNNQMAIHTTPGCTHTGNVDQLGVTGSTTDCSLAPGCVISETSPNSYSSSFSEAGGGVWATQFDSSGIFIWFWSRPDVPPSISQANSTSSMDISQWGTPHASYFSATCNISQFFTPQNLVLDITLCGDWAGVPSIYQSTCANAGPTGLCYNDSVVGPGSPGFDDAYFDISYIRTYTSASVVPSTTPTSTSLSTSTLSPSKAQLSGSIRSKNDFTIALLAMLAAGSVVLLTHGLY</sequence>
<dbReference type="CDD" id="cd02181">
    <property type="entry name" value="GH16_fungal_Lam16A_glucanase"/>
    <property type="match status" value="1"/>
</dbReference>
<dbReference type="AlphaFoldDB" id="A0A0C9U7N5"/>
<dbReference type="OrthoDB" id="192832at2759"/>
<protein>
    <submittedName>
        <fullName evidence="3">Glycoside hydrolase family 16 protein</fullName>
    </submittedName>
</protein>
<feature type="domain" description="GH16" evidence="2">
    <location>
        <begin position="24"/>
        <end position="299"/>
    </location>
</feature>
<reference evidence="3 4" key="1">
    <citation type="submission" date="2014-06" db="EMBL/GenBank/DDBJ databases">
        <authorList>
            <consortium name="DOE Joint Genome Institute"/>
            <person name="Kuo A."/>
            <person name="Kohler A."/>
            <person name="Nagy L.G."/>
            <person name="Floudas D."/>
            <person name="Copeland A."/>
            <person name="Barry K.W."/>
            <person name="Cichocki N."/>
            <person name="Veneault-Fourrey C."/>
            <person name="LaButti K."/>
            <person name="Lindquist E.A."/>
            <person name="Lipzen A."/>
            <person name="Lundell T."/>
            <person name="Morin E."/>
            <person name="Murat C."/>
            <person name="Sun H."/>
            <person name="Tunlid A."/>
            <person name="Henrissat B."/>
            <person name="Grigoriev I.V."/>
            <person name="Hibbett D.S."/>
            <person name="Martin F."/>
            <person name="Nordberg H.P."/>
            <person name="Cantor M.N."/>
            <person name="Hua S.X."/>
        </authorList>
    </citation>
    <scope>NUCLEOTIDE SEQUENCE [LARGE SCALE GENOMIC DNA]</scope>
    <source>
        <strain evidence="3 4">ATCC 200175</strain>
    </source>
</reference>
<name>A0A0C9U7N5_PAXIN</name>
<keyword evidence="4" id="KW-1185">Reference proteome</keyword>
<evidence type="ECO:0000313" key="3">
    <source>
        <dbReference type="EMBL" id="KIJ15437.1"/>
    </source>
</evidence>
<organism evidence="3 4">
    <name type="scientific">Paxillus involutus ATCC 200175</name>
    <dbReference type="NCBI Taxonomy" id="664439"/>
    <lineage>
        <taxon>Eukaryota</taxon>
        <taxon>Fungi</taxon>
        <taxon>Dikarya</taxon>
        <taxon>Basidiomycota</taxon>
        <taxon>Agaricomycotina</taxon>
        <taxon>Agaricomycetes</taxon>
        <taxon>Agaricomycetidae</taxon>
        <taxon>Boletales</taxon>
        <taxon>Paxilineae</taxon>
        <taxon>Paxillaceae</taxon>
        <taxon>Paxillus</taxon>
    </lineage>
</organism>
<dbReference type="InterPro" id="IPR000757">
    <property type="entry name" value="Beta-glucanase-like"/>
</dbReference>
<dbReference type="PANTHER" id="PTHR10963:SF24">
    <property type="entry name" value="GLYCOSIDASE C21B10.07-RELATED"/>
    <property type="match status" value="1"/>
</dbReference>